<dbReference type="InterPro" id="IPR036457">
    <property type="entry name" value="PPM-type-like_dom_sf"/>
</dbReference>
<dbReference type="STRING" id="1314751.GCA_001591425_02993"/>
<feature type="domain" description="PPM-type phosphatase" evidence="1">
    <location>
        <begin position="9"/>
        <end position="198"/>
    </location>
</feature>
<dbReference type="InterPro" id="IPR039248">
    <property type="entry name" value="Ptase_RsbX"/>
</dbReference>
<proteinExistence type="predicted"/>
<sequence length="199" mass="22752">MIEQLTHRHVQVSAYQNAKNGKYYCGDSYYINATNDFFICVVADGLGSGEYAYESSKSVVEVAREYENENVATIMEECNKSLRLKRGAAVSILKVYYEEEKLEYSCIGNIRFFLYPPDEKLIYPLPVKGYMSGKPLKMKTHSYVYEAGTRFFIYSDGIEIPSVRNYLKGMLPPSLLMKLVKYHSNEGEDDVTIISGEFL</sequence>
<reference evidence="2 3" key="1">
    <citation type="submission" date="2016-12" db="EMBL/GenBank/DDBJ databases">
        <title>The whole genome sequencing and assembly of Bacillus cohnii DSM 6307T strain.</title>
        <authorList>
            <person name="Lee Y.-J."/>
            <person name="Yi H."/>
            <person name="Bahn Y.-S."/>
            <person name="Kim J.F."/>
            <person name="Lee D.-W."/>
        </authorList>
    </citation>
    <scope>NUCLEOTIDE SEQUENCE [LARGE SCALE GENOMIC DNA]</scope>
    <source>
        <strain evidence="2 3">DSM 6307</strain>
    </source>
</reference>
<name>A0A223KXV8_9BACI</name>
<keyword evidence="3" id="KW-1185">Reference proteome</keyword>
<gene>
    <name evidence="2" type="ORF">BC6307_24230</name>
</gene>
<dbReference type="SMART" id="SM00331">
    <property type="entry name" value="PP2C_SIG"/>
    <property type="match status" value="1"/>
</dbReference>
<evidence type="ECO:0000313" key="2">
    <source>
        <dbReference type="EMBL" id="AST94138.1"/>
    </source>
</evidence>
<dbReference type="PANTHER" id="PTHR35801">
    <property type="entry name" value="PHOSPHOSERINE PHOSPHATASE RSBX"/>
    <property type="match status" value="1"/>
</dbReference>
<accession>A0A223KXV8</accession>
<dbReference type="RefSeq" id="WP_066417808.1">
    <property type="nucleotide sequence ID" value="NZ_CP018866.1"/>
</dbReference>
<dbReference type="SUPFAM" id="SSF81606">
    <property type="entry name" value="PP2C-like"/>
    <property type="match status" value="1"/>
</dbReference>
<dbReference type="Proteomes" id="UP000215224">
    <property type="component" value="Chromosome"/>
</dbReference>
<dbReference type="InterPro" id="IPR001932">
    <property type="entry name" value="PPM-type_phosphatase-like_dom"/>
</dbReference>
<dbReference type="Gene3D" id="3.60.40.10">
    <property type="entry name" value="PPM-type phosphatase domain"/>
    <property type="match status" value="1"/>
</dbReference>
<dbReference type="KEGG" id="bcoh:BC6307_24230"/>
<protein>
    <submittedName>
        <fullName evidence="2">Phosphoserine phosphatase</fullName>
    </submittedName>
</protein>
<evidence type="ECO:0000259" key="1">
    <source>
        <dbReference type="SMART" id="SM00331"/>
    </source>
</evidence>
<dbReference type="AlphaFoldDB" id="A0A223KXV8"/>
<evidence type="ECO:0000313" key="3">
    <source>
        <dbReference type="Proteomes" id="UP000215224"/>
    </source>
</evidence>
<organism evidence="2 3">
    <name type="scientific">Sutcliffiella cohnii</name>
    <dbReference type="NCBI Taxonomy" id="33932"/>
    <lineage>
        <taxon>Bacteria</taxon>
        <taxon>Bacillati</taxon>
        <taxon>Bacillota</taxon>
        <taxon>Bacilli</taxon>
        <taxon>Bacillales</taxon>
        <taxon>Bacillaceae</taxon>
        <taxon>Sutcliffiella</taxon>
    </lineage>
</organism>
<dbReference type="Pfam" id="PF07228">
    <property type="entry name" value="SpoIIE"/>
    <property type="match status" value="1"/>
</dbReference>
<dbReference type="EMBL" id="CP018866">
    <property type="protein sequence ID" value="AST94138.1"/>
    <property type="molecule type" value="Genomic_DNA"/>
</dbReference>
<dbReference type="PANTHER" id="PTHR35801:SF1">
    <property type="entry name" value="PHOSPHOSERINE PHOSPHATASE RSBX"/>
    <property type="match status" value="1"/>
</dbReference>